<dbReference type="OrthoDB" id="9813412at2"/>
<evidence type="ECO:0000256" key="5">
    <source>
        <dbReference type="SAM" id="Phobius"/>
    </source>
</evidence>
<dbReference type="Pfam" id="PF03924">
    <property type="entry name" value="CHASE"/>
    <property type="match status" value="1"/>
</dbReference>
<organism evidence="7 8">
    <name type="scientific">Trinickia terrae</name>
    <dbReference type="NCBI Taxonomy" id="2571161"/>
    <lineage>
        <taxon>Bacteria</taxon>
        <taxon>Pseudomonadati</taxon>
        <taxon>Pseudomonadota</taxon>
        <taxon>Betaproteobacteria</taxon>
        <taxon>Burkholderiales</taxon>
        <taxon>Burkholderiaceae</taxon>
        <taxon>Trinickia</taxon>
    </lineage>
</organism>
<feature type="domain" description="CHASE" evidence="6">
    <location>
        <begin position="170"/>
        <end position="269"/>
    </location>
</feature>
<dbReference type="Gene3D" id="3.30.450.350">
    <property type="entry name" value="CHASE domain"/>
    <property type="match status" value="1"/>
</dbReference>
<reference evidence="7 8" key="1">
    <citation type="submission" date="2019-04" db="EMBL/GenBank/DDBJ databases">
        <title>Trinickia sp. 7GSK02, isolated from subtropical forest soil.</title>
        <authorList>
            <person name="Gao Z.-H."/>
            <person name="Qiu L.-H."/>
        </authorList>
    </citation>
    <scope>NUCLEOTIDE SEQUENCE [LARGE SCALE GENOMIC DNA]</scope>
    <source>
        <strain evidence="7 8">7GSK02</strain>
    </source>
</reference>
<evidence type="ECO:0000259" key="6">
    <source>
        <dbReference type="PROSITE" id="PS50839"/>
    </source>
</evidence>
<dbReference type="RefSeq" id="WP_136896469.1">
    <property type="nucleotide sequence ID" value="NZ_SWJE01000009.1"/>
</dbReference>
<keyword evidence="3 5" id="KW-1133">Transmembrane helix</keyword>
<keyword evidence="4 5" id="KW-0472">Membrane</keyword>
<feature type="transmembrane region" description="Helical" evidence="5">
    <location>
        <begin position="22"/>
        <end position="46"/>
    </location>
</feature>
<comment type="caution">
    <text evidence="7">The sequence shown here is derived from an EMBL/GenBank/DDBJ whole genome shotgun (WGS) entry which is preliminary data.</text>
</comment>
<evidence type="ECO:0000313" key="7">
    <source>
        <dbReference type="EMBL" id="TKC87260.1"/>
    </source>
</evidence>
<dbReference type="Proteomes" id="UP000305539">
    <property type="component" value="Unassembled WGS sequence"/>
</dbReference>
<keyword evidence="8" id="KW-1185">Reference proteome</keyword>
<accession>A0A4V5PIG2</accession>
<proteinExistence type="predicted"/>
<sequence length="364" mass="38766">MTVHGNTPGHDIPNPPPARFALLFRLPAFAACVTFVIALAAVLGTWRIVHEQLQHGALARFEWRAAQTTVDLRNKLGACEEILRGASGLIAVAQAMTPPPDATGAPLSRETWRSYVAHLDLDAKQPAVRALGYATAQAASMVRVASEIKADSMPDAKAVTGGSAPESALAPVTLMYPPRSDAAPLAYDLGRDPSRRGALLRAADTGQPALIARPIAFDTRADANRARFELYLPVYRSASLPATKEARRADIAGFVVAHLDADWLLSSLEVHERNIDLQAYAGSPASLLFTTSDAADGTPAQVLFNRTETLRFGGEPLTLIYTTGDRYLGAGDTLSTSVILALGVLASAFMAALVFLITRAREQS</sequence>
<dbReference type="InterPro" id="IPR006189">
    <property type="entry name" value="CHASE_dom"/>
</dbReference>
<dbReference type="EMBL" id="SWJE01000009">
    <property type="protein sequence ID" value="TKC87260.1"/>
    <property type="molecule type" value="Genomic_DNA"/>
</dbReference>
<comment type="subcellular location">
    <subcellularLocation>
        <location evidence="1">Membrane</location>
    </subcellularLocation>
</comment>
<protein>
    <recommendedName>
        <fullName evidence="6">CHASE domain-containing protein</fullName>
    </recommendedName>
</protein>
<dbReference type="AlphaFoldDB" id="A0A4V5PIG2"/>
<evidence type="ECO:0000313" key="8">
    <source>
        <dbReference type="Proteomes" id="UP000305539"/>
    </source>
</evidence>
<dbReference type="GO" id="GO:0016020">
    <property type="term" value="C:membrane"/>
    <property type="evidence" value="ECO:0007669"/>
    <property type="project" value="UniProtKB-SubCell"/>
</dbReference>
<keyword evidence="2 5" id="KW-0812">Transmembrane</keyword>
<dbReference type="GO" id="GO:0003824">
    <property type="term" value="F:catalytic activity"/>
    <property type="evidence" value="ECO:0007669"/>
    <property type="project" value="UniProtKB-ARBA"/>
</dbReference>
<dbReference type="PROSITE" id="PS50839">
    <property type="entry name" value="CHASE"/>
    <property type="match status" value="1"/>
</dbReference>
<gene>
    <name evidence="7" type="ORF">FAZ69_18170</name>
</gene>
<evidence type="ECO:0000256" key="1">
    <source>
        <dbReference type="ARBA" id="ARBA00004370"/>
    </source>
</evidence>
<evidence type="ECO:0000256" key="2">
    <source>
        <dbReference type="ARBA" id="ARBA00022692"/>
    </source>
</evidence>
<dbReference type="SMART" id="SM01079">
    <property type="entry name" value="CHASE"/>
    <property type="match status" value="1"/>
</dbReference>
<name>A0A4V5PIG2_9BURK</name>
<feature type="transmembrane region" description="Helical" evidence="5">
    <location>
        <begin position="338"/>
        <end position="358"/>
    </location>
</feature>
<evidence type="ECO:0000256" key="3">
    <source>
        <dbReference type="ARBA" id="ARBA00022989"/>
    </source>
</evidence>
<dbReference type="InterPro" id="IPR042240">
    <property type="entry name" value="CHASE_sf"/>
</dbReference>
<evidence type="ECO:0000256" key="4">
    <source>
        <dbReference type="ARBA" id="ARBA00023136"/>
    </source>
</evidence>
<dbReference type="GO" id="GO:0007165">
    <property type="term" value="P:signal transduction"/>
    <property type="evidence" value="ECO:0007669"/>
    <property type="project" value="UniProtKB-ARBA"/>
</dbReference>